<organism evidence="5 6">
    <name type="scientific">Stephanodiscus triporus</name>
    <dbReference type="NCBI Taxonomy" id="2934178"/>
    <lineage>
        <taxon>Eukaryota</taxon>
        <taxon>Sar</taxon>
        <taxon>Stramenopiles</taxon>
        <taxon>Ochrophyta</taxon>
        <taxon>Bacillariophyta</taxon>
        <taxon>Coscinodiscophyceae</taxon>
        <taxon>Thalassiosirophycidae</taxon>
        <taxon>Stephanodiscales</taxon>
        <taxon>Stephanodiscaceae</taxon>
        <taxon>Stephanodiscus</taxon>
    </lineage>
</organism>
<feature type="chain" id="PRO_5044855532" description="DUF4832 domain-containing protein" evidence="2">
    <location>
        <begin position="30"/>
        <end position="814"/>
    </location>
</feature>
<feature type="compositionally biased region" description="Basic and acidic residues" evidence="1">
    <location>
        <begin position="94"/>
        <end position="105"/>
    </location>
</feature>
<dbReference type="InterPro" id="IPR032379">
    <property type="entry name" value="DUF4874"/>
</dbReference>
<sequence>MKLPTIGRCAAVIQPLFFSLVASPPPAAADQYFRGSIPYPPIDGCASFTTRTSCLAGAGECTWHPLMNGCVSATATATAQTNLKENEEETNGDGETKLKASRDLQKATSKPTTMTPTAPTQSPTTRSPTTQKPTTSKPTTRSPTSKPSTRTPTSKPTINPTSQPTTSTPTTLTPSAKPTEKPSATPSSIPTSKPTTLTPTSFPSAKPTATPSATPSSTVTVTYPPEVPISAVLLNPERGFYTHTEYNTLGPTPLAASTLASTLSSGRSIILRIVYLTAFIDGSNISQSVLADMSTDFDTMRTGGVKCVLRFAYTASQTATPTEPPKSAVLNHVAQLTPILTANQDAILALQAGFIGPWGEWHGSTNFNYDANGRKEVLGALLDAVPNRTVQIRTPQHKKTLYTNCDILYSSGHVSNGGFENGTLGWASYMNGFTVSTLPADVLNGTRAVKVTNGAASQVVTLTASAGYVVKISGFSKRVNDVQFTDSTWLYGQNALFTGAASWNFASHTFTVPAGKTVMRISLYTMYRNVNDGYALFDDVAVSVYAPCSGGEAINSGNAFNGSHITRIGHHNDCFLASDTDYGTYTSPANSVEYAYLAQETKFTAMGGETCNPNPPRSLCTTGKEELKLFHYTYINSAYHPAVLGNWTSGGCMNEIAALLGYRLVLKTGTFGSRAAPGGIVPYSIVVENVGYASLVNRRPFQLVLRENLTNATCGGIALEVDTRKWFGNESHAVLGNLVLPMNIPVGNYALFLNLADDSERLRNDIRFKVKVANTGLNEAGTGMIDLQHSLIVAVNASSAPSNVGENIAVACGF</sequence>
<dbReference type="Proteomes" id="UP001530315">
    <property type="component" value="Unassembled WGS sequence"/>
</dbReference>
<gene>
    <name evidence="5" type="ORF">ACHAW5_003808</name>
</gene>
<feature type="region of interest" description="Disordered" evidence="1">
    <location>
        <begin position="82"/>
        <end position="220"/>
    </location>
</feature>
<comment type="caution">
    <text evidence="5">The sequence shown here is derived from an EMBL/GenBank/DDBJ whole genome shotgun (WGS) entry which is preliminary data.</text>
</comment>
<dbReference type="AlphaFoldDB" id="A0ABD3PXV4"/>
<evidence type="ECO:0000259" key="4">
    <source>
        <dbReference type="Pfam" id="PF16173"/>
    </source>
</evidence>
<keyword evidence="6" id="KW-1185">Reference proteome</keyword>
<proteinExistence type="predicted"/>
<dbReference type="Pfam" id="PF16116">
    <property type="entry name" value="DUF4832"/>
    <property type="match status" value="1"/>
</dbReference>
<dbReference type="Gene3D" id="2.60.120.260">
    <property type="entry name" value="Galactose-binding domain-like"/>
    <property type="match status" value="1"/>
</dbReference>
<keyword evidence="2" id="KW-0732">Signal</keyword>
<dbReference type="EMBL" id="JALLAZ020000530">
    <property type="protein sequence ID" value="KAL3793013.1"/>
    <property type="molecule type" value="Genomic_DNA"/>
</dbReference>
<feature type="signal peptide" evidence="2">
    <location>
        <begin position="1"/>
        <end position="29"/>
    </location>
</feature>
<dbReference type="PRINTS" id="PR01217">
    <property type="entry name" value="PRICHEXTENSN"/>
</dbReference>
<feature type="domain" description="DUF4874" evidence="4">
    <location>
        <begin position="235"/>
        <end position="397"/>
    </location>
</feature>
<protein>
    <recommendedName>
        <fullName evidence="7">DUF4832 domain-containing protein</fullName>
    </recommendedName>
</protein>
<evidence type="ECO:0000256" key="2">
    <source>
        <dbReference type="SAM" id="SignalP"/>
    </source>
</evidence>
<feature type="domain" description="DUF4832" evidence="3">
    <location>
        <begin position="567"/>
        <end position="774"/>
    </location>
</feature>
<evidence type="ECO:0000313" key="6">
    <source>
        <dbReference type="Proteomes" id="UP001530315"/>
    </source>
</evidence>
<reference evidence="5 6" key="1">
    <citation type="submission" date="2024-10" db="EMBL/GenBank/DDBJ databases">
        <title>Updated reference genomes for cyclostephanoid diatoms.</title>
        <authorList>
            <person name="Roberts W.R."/>
            <person name="Alverson A.J."/>
        </authorList>
    </citation>
    <scope>NUCLEOTIDE SEQUENCE [LARGE SCALE GENOMIC DNA]</scope>
    <source>
        <strain evidence="5 6">AJA276-08</strain>
    </source>
</reference>
<name>A0ABD3PXV4_9STRA</name>
<evidence type="ECO:0008006" key="7">
    <source>
        <dbReference type="Google" id="ProtNLM"/>
    </source>
</evidence>
<dbReference type="Pfam" id="PF16173">
    <property type="entry name" value="DUF4874"/>
    <property type="match status" value="1"/>
</dbReference>
<dbReference type="InterPro" id="IPR032267">
    <property type="entry name" value="DUF4832"/>
</dbReference>
<evidence type="ECO:0000313" key="5">
    <source>
        <dbReference type="EMBL" id="KAL3793013.1"/>
    </source>
</evidence>
<accession>A0ABD3PXV4</accession>
<evidence type="ECO:0000259" key="3">
    <source>
        <dbReference type="Pfam" id="PF16116"/>
    </source>
</evidence>
<feature type="compositionally biased region" description="Low complexity" evidence="1">
    <location>
        <begin position="106"/>
        <end position="220"/>
    </location>
</feature>
<evidence type="ECO:0000256" key="1">
    <source>
        <dbReference type="SAM" id="MobiDB-lite"/>
    </source>
</evidence>